<proteinExistence type="predicted"/>
<evidence type="ECO:0000313" key="2">
    <source>
        <dbReference type="WBParaSite" id="ES5_v2.g19362.t1"/>
    </source>
</evidence>
<dbReference type="WBParaSite" id="ES5_v2.g19362.t1">
    <property type="protein sequence ID" value="ES5_v2.g19362.t1"/>
    <property type="gene ID" value="ES5_v2.g19362"/>
</dbReference>
<sequence>MEIVLDSSSEAERSPKPKKSKKVVSDKTDDDNSVFEDAKNSPKLNNHKKKTPSKSAENSMEIVLDDDSDEHKKKSSTTSNQNLEEIILGNDSDVEKSSKPKTSKKAKKNVEGTSSMLKDDSVPNKQKAKAKPENLNTLEKAFAKSNPEKVSKPKKSKGDNNKNATAREDSDVETEQKPKKSHKKKVPANVNENSVGDLSDKTDGGTTSKLQKPKKLKPSPLLNASPPKSSPTKKNPATPNSAKKSTQQSIFGFCTLQSPAVSTGNDKANARECYEDALKALKKGQHFAFKQAINAAQKLSESSIELIESECFKFAETVPKPKKSHKKKVPANVNENSVGDLSDKTDGGTTSKLQKPKKLKPSPLLNASPPKSSPTKKNPATPNSAKKSTQQSIFGFCTLQSPAVSTGNDKAKARECYEDALKALKKGQHFAFKQAINAAQKLSESSIELIESECFKFAVLKFRRNNFDDDENENYQKYERMLSQFSKNICEDTSILNSKAFPDLKLAMKNNPHSNLFGNCLAISQFFVSFPTYLDTSLKFSAEELLNAVTSGAEGYYKLTGEILAEFLHAFSTYEWFKGFKFFSAHIQDVTWNSNSASEILKLFLLRDISPLTREVKHSVDGKLHDIIKGNKSELEKKKLEADKKRRDTKTLVPILDEELTKAFANKEFHELLPKQQILIFEHLIDLFMTDYFFTRQFEPEECKVIAREKIDEMKKELQEMIVKNQTMKRSEKRKEQEEKKPDQQYVKKKQNLEKKILIAERTFTLNQLNAALKPLPLTLGYDRFHRRYYIFQNSPNSGIYIEEFCQISLDESTEFEDDPIASELERFTVESARIPMKR</sequence>
<organism evidence="1 2">
    <name type="scientific">Panagrolaimus sp. ES5</name>
    <dbReference type="NCBI Taxonomy" id="591445"/>
    <lineage>
        <taxon>Eukaryota</taxon>
        <taxon>Metazoa</taxon>
        <taxon>Ecdysozoa</taxon>
        <taxon>Nematoda</taxon>
        <taxon>Chromadorea</taxon>
        <taxon>Rhabditida</taxon>
        <taxon>Tylenchina</taxon>
        <taxon>Panagrolaimomorpha</taxon>
        <taxon>Panagrolaimoidea</taxon>
        <taxon>Panagrolaimidae</taxon>
        <taxon>Panagrolaimus</taxon>
    </lineage>
</organism>
<dbReference type="Proteomes" id="UP000887579">
    <property type="component" value="Unplaced"/>
</dbReference>
<accession>A0AC34FPJ7</accession>
<evidence type="ECO:0000313" key="1">
    <source>
        <dbReference type="Proteomes" id="UP000887579"/>
    </source>
</evidence>
<reference evidence="2" key="1">
    <citation type="submission" date="2022-11" db="UniProtKB">
        <authorList>
            <consortium name="WormBaseParasite"/>
        </authorList>
    </citation>
    <scope>IDENTIFICATION</scope>
</reference>
<protein>
    <submittedName>
        <fullName evidence="2">Uncharacterized protein</fullName>
    </submittedName>
</protein>
<name>A0AC34FPJ7_9BILA</name>